<evidence type="ECO:0008006" key="3">
    <source>
        <dbReference type="Google" id="ProtNLM"/>
    </source>
</evidence>
<name>A0ABY1PKX1_9RHOB</name>
<proteinExistence type="predicted"/>
<gene>
    <name evidence="1" type="ORF">SAMN06265373_1177</name>
</gene>
<evidence type="ECO:0000313" key="1">
    <source>
        <dbReference type="EMBL" id="SMP36511.1"/>
    </source>
</evidence>
<organism evidence="1 2">
    <name type="scientific">Shimia sagamensis</name>
    <dbReference type="NCBI Taxonomy" id="1566352"/>
    <lineage>
        <taxon>Bacteria</taxon>
        <taxon>Pseudomonadati</taxon>
        <taxon>Pseudomonadota</taxon>
        <taxon>Alphaproteobacteria</taxon>
        <taxon>Rhodobacterales</taxon>
        <taxon>Roseobacteraceae</taxon>
    </lineage>
</organism>
<dbReference type="Proteomes" id="UP001157961">
    <property type="component" value="Unassembled WGS sequence"/>
</dbReference>
<reference evidence="1 2" key="1">
    <citation type="submission" date="2017-05" db="EMBL/GenBank/DDBJ databases">
        <authorList>
            <person name="Varghese N."/>
            <person name="Submissions S."/>
        </authorList>
    </citation>
    <scope>NUCLEOTIDE SEQUENCE [LARGE SCALE GENOMIC DNA]</scope>
    <source>
        <strain evidence="1 2">DSM 29734</strain>
    </source>
</reference>
<dbReference type="RefSeq" id="WP_283428067.1">
    <property type="nucleotide sequence ID" value="NZ_FXTY01000017.1"/>
</dbReference>
<accession>A0ABY1PKX1</accession>
<protein>
    <recommendedName>
        <fullName evidence="3">DUF4435 domain-containing protein</fullName>
    </recommendedName>
</protein>
<comment type="caution">
    <text evidence="1">The sequence shown here is derived from an EMBL/GenBank/DDBJ whole genome shotgun (WGS) entry which is preliminary data.</text>
</comment>
<evidence type="ECO:0000313" key="2">
    <source>
        <dbReference type="Proteomes" id="UP001157961"/>
    </source>
</evidence>
<keyword evidence="2" id="KW-1185">Reference proteome</keyword>
<dbReference type="EMBL" id="FXTY01000017">
    <property type="protein sequence ID" value="SMP36511.1"/>
    <property type="molecule type" value="Genomic_DNA"/>
</dbReference>
<sequence>MSIPKRKVEEIRLRYELEPELNDVYVEGSFDKEVVDGVLSFYPEKFRPCYSIDDVEVSGGLLKKHGLTSGNRQRVIALAYELSLPIDTDVRLLIDRDFDDWLRATDPANGLVKTKFCDTETTFFSEDFVKKILLGAAKCKIPDWAGFFSDVKLCLFDLYCLRLEVVSGGFNTALIDIRRCLTLAGGSPNLNINDLIERSLSGCATKHERQELFEKVKDRAKTLRREPHQSVTRGHDFIRVLGWCVRQMKGVKSFQDEEALERLLVLLVGEKKDDLMEPIS</sequence>